<evidence type="ECO:0000259" key="7">
    <source>
        <dbReference type="Pfam" id="PF02826"/>
    </source>
</evidence>
<reference evidence="8" key="1">
    <citation type="journal article" date="2014" name="Int. J. Syst. Evol. Microbiol.">
        <title>Complete genome sequence of Corynebacterium casei LMG S-19264T (=DSM 44701T), isolated from a smear-ripened cheese.</title>
        <authorList>
            <consortium name="US DOE Joint Genome Institute (JGI-PGF)"/>
            <person name="Walter F."/>
            <person name="Albersmeier A."/>
            <person name="Kalinowski J."/>
            <person name="Ruckert C."/>
        </authorList>
    </citation>
    <scope>NUCLEOTIDE SEQUENCE</scope>
    <source>
        <strain evidence="8">CGMCC 1.12919</strain>
    </source>
</reference>
<organism evidence="8 9">
    <name type="scientific">Chelatococcus reniformis</name>
    <dbReference type="NCBI Taxonomy" id="1494448"/>
    <lineage>
        <taxon>Bacteria</taxon>
        <taxon>Pseudomonadati</taxon>
        <taxon>Pseudomonadota</taxon>
        <taxon>Alphaproteobacteria</taxon>
        <taxon>Hyphomicrobiales</taxon>
        <taxon>Chelatococcaceae</taxon>
        <taxon>Chelatococcus</taxon>
    </lineage>
</organism>
<dbReference type="SUPFAM" id="SSF52283">
    <property type="entry name" value="Formate/glycerate dehydrogenase catalytic domain-like"/>
    <property type="match status" value="1"/>
</dbReference>
<feature type="domain" description="D-isomer specific 2-hydroxyacid dehydrogenase NAD-binding" evidence="7">
    <location>
        <begin position="112"/>
        <end position="284"/>
    </location>
</feature>
<dbReference type="Pfam" id="PF00389">
    <property type="entry name" value="2-Hacid_dh"/>
    <property type="match status" value="1"/>
</dbReference>
<dbReference type="Gene3D" id="3.40.50.720">
    <property type="entry name" value="NAD(P)-binding Rossmann-like Domain"/>
    <property type="match status" value="2"/>
</dbReference>
<dbReference type="InterPro" id="IPR036291">
    <property type="entry name" value="NAD(P)-bd_dom_sf"/>
</dbReference>
<keyword evidence="4" id="KW-0520">NAD</keyword>
<dbReference type="Proteomes" id="UP000637002">
    <property type="component" value="Unassembled WGS sequence"/>
</dbReference>
<evidence type="ECO:0000256" key="4">
    <source>
        <dbReference type="ARBA" id="ARBA00023027"/>
    </source>
</evidence>
<dbReference type="RefSeq" id="WP_188608058.1">
    <property type="nucleotide sequence ID" value="NZ_BMGG01000002.1"/>
</dbReference>
<dbReference type="AlphaFoldDB" id="A0A916U026"/>
<evidence type="ECO:0000259" key="6">
    <source>
        <dbReference type="Pfam" id="PF00389"/>
    </source>
</evidence>
<dbReference type="Pfam" id="PF02826">
    <property type="entry name" value="2-Hacid_dh_C"/>
    <property type="match status" value="1"/>
</dbReference>
<keyword evidence="9" id="KW-1185">Reference proteome</keyword>
<dbReference type="PANTHER" id="PTHR42789">
    <property type="entry name" value="D-ISOMER SPECIFIC 2-HYDROXYACID DEHYDROGENASE FAMILY PROTEIN (AFU_ORTHOLOGUE AFUA_6G10090)"/>
    <property type="match status" value="1"/>
</dbReference>
<accession>A0A916U026</accession>
<evidence type="ECO:0000256" key="1">
    <source>
        <dbReference type="ARBA" id="ARBA00005854"/>
    </source>
</evidence>
<gene>
    <name evidence="8" type="ORF">GCM10010994_10060</name>
</gene>
<comment type="caution">
    <text evidence="8">The sequence shown here is derived from an EMBL/GenBank/DDBJ whole genome shotgun (WGS) entry which is preliminary data.</text>
</comment>
<dbReference type="GO" id="GO:0008652">
    <property type="term" value="P:amino acid biosynthetic process"/>
    <property type="evidence" value="ECO:0007669"/>
    <property type="project" value="UniProtKB-KW"/>
</dbReference>
<evidence type="ECO:0000256" key="3">
    <source>
        <dbReference type="ARBA" id="ARBA00023002"/>
    </source>
</evidence>
<dbReference type="SUPFAM" id="SSF51735">
    <property type="entry name" value="NAD(P)-binding Rossmann-fold domains"/>
    <property type="match status" value="1"/>
</dbReference>
<reference evidence="8" key="2">
    <citation type="submission" date="2020-09" db="EMBL/GenBank/DDBJ databases">
        <authorList>
            <person name="Sun Q."/>
            <person name="Zhou Y."/>
        </authorList>
    </citation>
    <scope>NUCLEOTIDE SEQUENCE</scope>
    <source>
        <strain evidence="8">CGMCC 1.12919</strain>
    </source>
</reference>
<keyword evidence="3 5" id="KW-0560">Oxidoreductase</keyword>
<dbReference type="GO" id="GO:0051287">
    <property type="term" value="F:NAD binding"/>
    <property type="evidence" value="ECO:0007669"/>
    <property type="project" value="InterPro"/>
</dbReference>
<comment type="similarity">
    <text evidence="1 5">Belongs to the D-isomer specific 2-hydroxyacid dehydrogenase family.</text>
</comment>
<evidence type="ECO:0000313" key="9">
    <source>
        <dbReference type="Proteomes" id="UP000637002"/>
    </source>
</evidence>
<evidence type="ECO:0000256" key="2">
    <source>
        <dbReference type="ARBA" id="ARBA00022605"/>
    </source>
</evidence>
<keyword evidence="2" id="KW-0028">Amino-acid biosynthesis</keyword>
<dbReference type="InterPro" id="IPR006139">
    <property type="entry name" value="D-isomer_2_OHA_DH_cat_dom"/>
</dbReference>
<protein>
    <submittedName>
        <fullName evidence="8">2-hydroxyacid dehydrogenase</fullName>
    </submittedName>
</protein>
<feature type="domain" description="D-isomer specific 2-hydroxyacid dehydrogenase catalytic" evidence="6">
    <location>
        <begin position="27"/>
        <end position="309"/>
    </location>
</feature>
<dbReference type="EMBL" id="BMGG01000002">
    <property type="protein sequence ID" value="GGC52926.1"/>
    <property type="molecule type" value="Genomic_DNA"/>
</dbReference>
<dbReference type="PANTHER" id="PTHR42789:SF1">
    <property type="entry name" value="D-ISOMER SPECIFIC 2-HYDROXYACID DEHYDROGENASE FAMILY PROTEIN (AFU_ORTHOLOGUE AFUA_6G10090)"/>
    <property type="match status" value="1"/>
</dbReference>
<dbReference type="PROSITE" id="PS00065">
    <property type="entry name" value="D_2_HYDROXYACID_DH_1"/>
    <property type="match status" value="1"/>
</dbReference>
<name>A0A916U026_9HYPH</name>
<dbReference type="CDD" id="cd12169">
    <property type="entry name" value="PGDH_like_1"/>
    <property type="match status" value="1"/>
</dbReference>
<evidence type="ECO:0000313" key="8">
    <source>
        <dbReference type="EMBL" id="GGC52926.1"/>
    </source>
</evidence>
<proteinExistence type="inferred from homology"/>
<evidence type="ECO:0000256" key="5">
    <source>
        <dbReference type="RuleBase" id="RU003719"/>
    </source>
</evidence>
<dbReference type="InterPro" id="IPR029752">
    <property type="entry name" value="D-isomer_DH_CS1"/>
</dbReference>
<sequence>MRVAILDDYQGVALELADWSPVAARAEISVFRDHLAEPDAVVERLAPFDVVCVMRERTPLPRSILERLPRLRLIASTRRRNASIDTAAATELGIAVVTTGASSSSTVELTWALLLASARSLVEEAAAVRSGGWRRTVGTGLRGKTLGVLGLGNIGGEVARIAQAFGMHVIAWSQNLTTEAAAAAGAARVDKEALFGQADFLTIHLVLSARSRGLVDAAMLALMKPTAHLVNTSRGPIVDAAALLDALRAGRIAGAAVDVFDSEPLPADHPFRTQERLLATPHIGYVSQEVYRSFYGETVSNIAAWMAQRAASGR</sequence>
<dbReference type="FunFam" id="3.40.50.720:FF:000203">
    <property type="entry name" value="D-3-phosphoglycerate dehydrogenase (SerA)"/>
    <property type="match status" value="1"/>
</dbReference>
<dbReference type="GO" id="GO:0016616">
    <property type="term" value="F:oxidoreductase activity, acting on the CH-OH group of donors, NAD or NADP as acceptor"/>
    <property type="evidence" value="ECO:0007669"/>
    <property type="project" value="InterPro"/>
</dbReference>
<dbReference type="InterPro" id="IPR006140">
    <property type="entry name" value="D-isomer_DH_NAD-bd"/>
</dbReference>
<dbReference type="InterPro" id="IPR050857">
    <property type="entry name" value="D-2-hydroxyacid_DH"/>
</dbReference>